<dbReference type="PROSITE" id="PS00600">
    <property type="entry name" value="AA_TRANSFER_CLASS_3"/>
    <property type="match status" value="1"/>
</dbReference>
<dbReference type="InterPro" id="IPR049704">
    <property type="entry name" value="Aminotrans_3_PPA_site"/>
</dbReference>
<organism evidence="4 5">
    <name type="scientific">Candidatus Roizmanbacteria bacterium CG_4_10_14_3_um_filter_39_13</name>
    <dbReference type="NCBI Taxonomy" id="1974831"/>
    <lineage>
        <taxon>Bacteria</taxon>
        <taxon>Candidatus Roizmaniibacteriota</taxon>
    </lineage>
</organism>
<evidence type="ECO:0000256" key="2">
    <source>
        <dbReference type="ARBA" id="ARBA00022898"/>
    </source>
</evidence>
<reference evidence="5" key="1">
    <citation type="submission" date="2017-09" db="EMBL/GenBank/DDBJ databases">
        <title>Depth-based differentiation of microbial function through sediment-hosted aquifers and enrichment of novel symbionts in the deep terrestrial subsurface.</title>
        <authorList>
            <person name="Probst A.J."/>
            <person name="Ladd B."/>
            <person name="Jarett J.K."/>
            <person name="Geller-Mcgrath D.E."/>
            <person name="Sieber C.M.K."/>
            <person name="Emerson J.B."/>
            <person name="Anantharaman K."/>
            <person name="Thomas B.C."/>
            <person name="Malmstrom R."/>
            <person name="Stieglmeier M."/>
            <person name="Klingl A."/>
            <person name="Woyke T."/>
            <person name="Ryan C.M."/>
            <person name="Banfield J.F."/>
        </authorList>
    </citation>
    <scope>NUCLEOTIDE SEQUENCE [LARGE SCALE GENOMIC DNA]</scope>
</reference>
<evidence type="ECO:0000256" key="3">
    <source>
        <dbReference type="RuleBase" id="RU003560"/>
    </source>
</evidence>
<dbReference type="PANTHER" id="PTHR43094:SF1">
    <property type="entry name" value="AMINOTRANSFERASE CLASS-III"/>
    <property type="match status" value="1"/>
</dbReference>
<dbReference type="SUPFAM" id="SSF53383">
    <property type="entry name" value="PLP-dependent transferases"/>
    <property type="match status" value="1"/>
</dbReference>
<dbReference type="InterPro" id="IPR005814">
    <property type="entry name" value="Aminotrans_3"/>
</dbReference>
<keyword evidence="2 3" id="KW-0663">Pyridoxal phosphate</keyword>
<gene>
    <name evidence="4" type="ORF">COZ40_00575</name>
</gene>
<dbReference type="InterPro" id="IPR015424">
    <property type="entry name" value="PyrdxlP-dep_Trfase"/>
</dbReference>
<feature type="non-terminal residue" evidence="4">
    <location>
        <position position="327"/>
    </location>
</feature>
<dbReference type="InterPro" id="IPR015421">
    <property type="entry name" value="PyrdxlP-dep_Trfase_major"/>
</dbReference>
<dbReference type="EMBL" id="PFJH01000025">
    <property type="protein sequence ID" value="PIX68938.1"/>
    <property type="molecule type" value="Genomic_DNA"/>
</dbReference>
<evidence type="ECO:0000313" key="4">
    <source>
        <dbReference type="EMBL" id="PIX68938.1"/>
    </source>
</evidence>
<dbReference type="Proteomes" id="UP000228500">
    <property type="component" value="Unassembled WGS sequence"/>
</dbReference>
<dbReference type="PANTHER" id="PTHR43094">
    <property type="entry name" value="AMINOTRANSFERASE"/>
    <property type="match status" value="1"/>
</dbReference>
<dbReference type="GO" id="GO:0008483">
    <property type="term" value="F:transaminase activity"/>
    <property type="evidence" value="ECO:0007669"/>
    <property type="project" value="InterPro"/>
</dbReference>
<protein>
    <recommendedName>
        <fullName evidence="6">Aspartate aminotransferase family protein</fullName>
    </recommendedName>
</protein>
<dbReference type="Pfam" id="PF00202">
    <property type="entry name" value="Aminotran_3"/>
    <property type="match status" value="1"/>
</dbReference>
<sequence length="327" mass="36539">MITNNIVYTKFSAYRFNIKKAQDSYLWDDSDKRYIDFTSGWNVTNLGWNNKEVIDAGIKQLHINSYSPMWALDKTQDIYAQSLTKALGHNLTVVARATGGMESIEMAIKTARAYTGRKKILGFFEQFHGSSINALSLGYRPEWISRLTDARLDFVHLEYPRLYKSKKTEKELLQELELQLETALKNADVAAVVTEVGIITGWGSTHVAPSGFIDIIRKVTKKYGTLLIIDEVGTGFSRLGSLFGIHHVNVDPDIVCLAKAIANGSGVMAAMITTKKIAEATYLTSNLQSTFGWNPVACAMAQKTLEIHQRDRVADQAKEKGKYIMDV</sequence>
<name>A0A2M7LLI9_9BACT</name>
<dbReference type="GO" id="GO:0030170">
    <property type="term" value="F:pyridoxal phosphate binding"/>
    <property type="evidence" value="ECO:0007669"/>
    <property type="project" value="InterPro"/>
</dbReference>
<dbReference type="InterPro" id="IPR015422">
    <property type="entry name" value="PyrdxlP-dep_Trfase_small"/>
</dbReference>
<evidence type="ECO:0008006" key="6">
    <source>
        <dbReference type="Google" id="ProtNLM"/>
    </source>
</evidence>
<dbReference type="Gene3D" id="3.40.640.10">
    <property type="entry name" value="Type I PLP-dependent aspartate aminotransferase-like (Major domain)"/>
    <property type="match status" value="1"/>
</dbReference>
<dbReference type="Gene3D" id="3.90.1150.10">
    <property type="entry name" value="Aspartate Aminotransferase, domain 1"/>
    <property type="match status" value="1"/>
</dbReference>
<proteinExistence type="inferred from homology"/>
<comment type="similarity">
    <text evidence="1 3">Belongs to the class-III pyridoxal-phosphate-dependent aminotransferase family.</text>
</comment>
<dbReference type="AlphaFoldDB" id="A0A2M7LLI9"/>
<dbReference type="PIRSF" id="PIRSF000521">
    <property type="entry name" value="Transaminase_4ab_Lys_Orn"/>
    <property type="match status" value="1"/>
</dbReference>
<accession>A0A2M7LLI9</accession>
<comment type="caution">
    <text evidence="4">The sequence shown here is derived from an EMBL/GenBank/DDBJ whole genome shotgun (WGS) entry which is preliminary data.</text>
</comment>
<evidence type="ECO:0000256" key="1">
    <source>
        <dbReference type="ARBA" id="ARBA00008954"/>
    </source>
</evidence>
<evidence type="ECO:0000313" key="5">
    <source>
        <dbReference type="Proteomes" id="UP000228500"/>
    </source>
</evidence>